<sequence length="318" mass="35373">MPNNYLYPNTTRARDTWIMLRRGPKNVLDPWSAYAALWEEETDANGAPVSTATLFLTNRECPYRCLMCDLWRNTLDRRAPPGAIATQIQSALVALPPARQIKLYNAGSFFDPRAIPPEDYPEIAETIAGFERVIVECHPRLIGDRTRRFRDLIAGRLEVAVGLETVHPEALARLNKRFTLADFHKAALRLAHFGVDMRVFLLLRPPGLTEQEGEVWAERSLDAAFDAGAVACCLIPTRGGNGAMEALAALGEYTPPALRSLEMAQEYGLGKGRGRVFADLWDIETFYSCTCSAQRTARLAVMNRTQNAPTAILCQECS</sequence>
<dbReference type="KEGG" id="ccot:CCAX7_13840"/>
<evidence type="ECO:0000313" key="1">
    <source>
        <dbReference type="EMBL" id="BDI29333.1"/>
    </source>
</evidence>
<proteinExistence type="predicted"/>
<reference evidence="1 2" key="1">
    <citation type="journal article" date="2019" name="Int. J. Syst. Evol. Microbiol.">
        <title>Capsulimonas corticalis gen. nov., sp. nov., an aerobic capsulated bacterium, of a novel bacterial order, Capsulimonadales ord. nov., of the class Armatimonadia of the phylum Armatimonadetes.</title>
        <authorList>
            <person name="Li J."/>
            <person name="Kudo C."/>
            <person name="Tonouchi A."/>
        </authorList>
    </citation>
    <scope>NUCLEOTIDE SEQUENCE [LARGE SCALE GENOMIC DNA]</scope>
    <source>
        <strain evidence="1 2">AX-7</strain>
    </source>
</reference>
<dbReference type="GO" id="GO:0003824">
    <property type="term" value="F:catalytic activity"/>
    <property type="evidence" value="ECO:0007669"/>
    <property type="project" value="InterPro"/>
</dbReference>
<evidence type="ECO:0000313" key="2">
    <source>
        <dbReference type="Proteomes" id="UP000287394"/>
    </source>
</evidence>
<keyword evidence="2" id="KW-1185">Reference proteome</keyword>
<protein>
    <submittedName>
        <fullName evidence="1">Uncharacterized protein</fullName>
    </submittedName>
</protein>
<dbReference type="GO" id="GO:0051536">
    <property type="term" value="F:iron-sulfur cluster binding"/>
    <property type="evidence" value="ECO:0007669"/>
    <property type="project" value="InterPro"/>
</dbReference>
<dbReference type="InterPro" id="IPR006638">
    <property type="entry name" value="Elp3/MiaA/NifB-like_rSAM"/>
</dbReference>
<gene>
    <name evidence="1" type="ORF">CCAX7_13840</name>
</gene>
<dbReference type="Proteomes" id="UP000287394">
    <property type="component" value="Chromosome"/>
</dbReference>
<accession>A0A402D6Q3</accession>
<name>A0A402D6Q3_9BACT</name>
<dbReference type="SFLD" id="SFLDS00029">
    <property type="entry name" value="Radical_SAM"/>
    <property type="match status" value="1"/>
</dbReference>
<organism evidence="1 2">
    <name type="scientific">Capsulimonas corticalis</name>
    <dbReference type="NCBI Taxonomy" id="2219043"/>
    <lineage>
        <taxon>Bacteria</taxon>
        <taxon>Bacillati</taxon>
        <taxon>Armatimonadota</taxon>
        <taxon>Armatimonadia</taxon>
        <taxon>Capsulimonadales</taxon>
        <taxon>Capsulimonadaceae</taxon>
        <taxon>Capsulimonas</taxon>
    </lineage>
</organism>
<dbReference type="InterPro" id="IPR058240">
    <property type="entry name" value="rSAM_sf"/>
</dbReference>
<dbReference type="EMBL" id="AP025739">
    <property type="protein sequence ID" value="BDI29333.1"/>
    <property type="molecule type" value="Genomic_DNA"/>
</dbReference>
<dbReference type="InterPro" id="IPR007197">
    <property type="entry name" value="rSAM"/>
</dbReference>
<dbReference type="SUPFAM" id="SSF102114">
    <property type="entry name" value="Radical SAM enzymes"/>
    <property type="match status" value="1"/>
</dbReference>
<dbReference type="SMART" id="SM00729">
    <property type="entry name" value="Elp3"/>
    <property type="match status" value="1"/>
</dbReference>
<dbReference type="RefSeq" id="WP_218025794.1">
    <property type="nucleotide sequence ID" value="NZ_AP025739.1"/>
</dbReference>
<dbReference type="AlphaFoldDB" id="A0A402D6Q3"/>